<dbReference type="GO" id="GO:0051301">
    <property type="term" value="P:cell division"/>
    <property type="evidence" value="ECO:0007669"/>
    <property type="project" value="UniProtKB-UniRule"/>
</dbReference>
<comment type="similarity">
    <text evidence="1 8">Belongs to the MPI phosphatase family.</text>
</comment>
<dbReference type="OrthoDB" id="9999371at2759"/>
<keyword evidence="4 8" id="KW-0378">Hydrolase</keyword>
<protein>
    <recommendedName>
        <fullName evidence="8">M-phase inducer phosphatase</fullName>
        <ecNumber evidence="8">3.1.3.48</ecNumber>
    </recommendedName>
</protein>
<organism evidence="10 11">
    <name type="scientific">Brachionus calyciflorus</name>
    <dbReference type="NCBI Taxonomy" id="104777"/>
    <lineage>
        <taxon>Eukaryota</taxon>
        <taxon>Metazoa</taxon>
        <taxon>Spiralia</taxon>
        <taxon>Gnathifera</taxon>
        <taxon>Rotifera</taxon>
        <taxon>Eurotatoria</taxon>
        <taxon>Monogononta</taxon>
        <taxon>Pseudotrocha</taxon>
        <taxon>Ploima</taxon>
        <taxon>Brachionidae</taxon>
        <taxon>Brachionus</taxon>
    </lineage>
</organism>
<dbReference type="PROSITE" id="PS50206">
    <property type="entry name" value="RHODANESE_3"/>
    <property type="match status" value="1"/>
</dbReference>
<reference evidence="10" key="1">
    <citation type="submission" date="2021-02" db="EMBL/GenBank/DDBJ databases">
        <authorList>
            <person name="Nowell W R."/>
        </authorList>
    </citation>
    <scope>NUCLEOTIDE SEQUENCE</scope>
    <source>
        <strain evidence="10">Ploen Becks lab</strain>
    </source>
</reference>
<dbReference type="FunFam" id="3.40.250.10:FF:000021">
    <property type="entry name" value="M-phase inducer phosphatase cdc-25.2"/>
    <property type="match status" value="1"/>
</dbReference>
<dbReference type="GO" id="GO:0005737">
    <property type="term" value="C:cytoplasm"/>
    <property type="evidence" value="ECO:0007669"/>
    <property type="project" value="TreeGrafter"/>
</dbReference>
<sequence length="263" mass="31077">MFKNSKRSFNFSYIDNNSCGSHFSDQSDDSQDMFMDELSFEYDRIDSECSFKSPQTKVNRIDPEYFYDKLIGDMSGVHTLPVLNKSKHQDLATIDSNTLVDLINGKYSDQIGKYLILDARYPYEFNGGHIANAQSSFEKENLIQKLFNEPLQSQDGKRVVLIFHCEFSIERGPKLMREIREMDRLINKHCYPKLYYPEIYLLEGGYKMFYENHLQMCEPKSYLPMLNDSNRNEMKYFRRKSKTWEMDSRVAKSKLSTRTKLSF</sequence>
<evidence type="ECO:0000313" key="11">
    <source>
        <dbReference type="Proteomes" id="UP000663879"/>
    </source>
</evidence>
<dbReference type="PANTHER" id="PTHR10828">
    <property type="entry name" value="M-PHASE INDUCER PHOSPHATASE DUAL SPECIFICITY PHOSPHATASE CDC25"/>
    <property type="match status" value="1"/>
</dbReference>
<dbReference type="GO" id="GO:0010971">
    <property type="term" value="P:positive regulation of G2/M transition of mitotic cell cycle"/>
    <property type="evidence" value="ECO:0007669"/>
    <property type="project" value="TreeGrafter"/>
</dbReference>
<evidence type="ECO:0000256" key="2">
    <source>
        <dbReference type="ARBA" id="ARBA00022618"/>
    </source>
</evidence>
<accession>A0A813Q1U1</accession>
<evidence type="ECO:0000256" key="3">
    <source>
        <dbReference type="ARBA" id="ARBA00022776"/>
    </source>
</evidence>
<dbReference type="Gene3D" id="3.40.250.10">
    <property type="entry name" value="Rhodanese-like domain"/>
    <property type="match status" value="1"/>
</dbReference>
<keyword evidence="3 8" id="KW-0498">Mitosis</keyword>
<dbReference type="Pfam" id="PF00581">
    <property type="entry name" value="Rhodanese"/>
    <property type="match status" value="1"/>
</dbReference>
<keyword evidence="6 8" id="KW-0131">Cell cycle</keyword>
<dbReference type="GO" id="GO:0004725">
    <property type="term" value="F:protein tyrosine phosphatase activity"/>
    <property type="evidence" value="ECO:0007669"/>
    <property type="project" value="UniProtKB-UniRule"/>
</dbReference>
<evidence type="ECO:0000256" key="6">
    <source>
        <dbReference type="ARBA" id="ARBA00023306"/>
    </source>
</evidence>
<dbReference type="PRINTS" id="PR00716">
    <property type="entry name" value="MPIPHPHTASE"/>
</dbReference>
<dbReference type="SUPFAM" id="SSF52821">
    <property type="entry name" value="Rhodanese/Cell cycle control phosphatase"/>
    <property type="match status" value="1"/>
</dbReference>
<dbReference type="EC" id="3.1.3.48" evidence="8"/>
<comment type="catalytic activity">
    <reaction evidence="7 8">
        <text>O-phospho-L-tyrosyl-[protein] + H2O = L-tyrosyl-[protein] + phosphate</text>
        <dbReference type="Rhea" id="RHEA:10684"/>
        <dbReference type="Rhea" id="RHEA-COMP:10136"/>
        <dbReference type="Rhea" id="RHEA-COMP:20101"/>
        <dbReference type="ChEBI" id="CHEBI:15377"/>
        <dbReference type="ChEBI" id="CHEBI:43474"/>
        <dbReference type="ChEBI" id="CHEBI:46858"/>
        <dbReference type="ChEBI" id="CHEBI:61978"/>
        <dbReference type="EC" id="3.1.3.48"/>
    </reaction>
</comment>
<dbReference type="CDD" id="cd01530">
    <property type="entry name" value="Cdc25"/>
    <property type="match status" value="1"/>
</dbReference>
<feature type="domain" description="Rhodanese" evidence="9">
    <location>
        <begin position="110"/>
        <end position="218"/>
    </location>
</feature>
<dbReference type="InterPro" id="IPR000751">
    <property type="entry name" value="MPI_Phosphatase"/>
</dbReference>
<evidence type="ECO:0000256" key="7">
    <source>
        <dbReference type="ARBA" id="ARBA00051722"/>
    </source>
</evidence>
<dbReference type="InterPro" id="IPR001763">
    <property type="entry name" value="Rhodanese-like_dom"/>
</dbReference>
<dbReference type="SMART" id="SM00450">
    <property type="entry name" value="RHOD"/>
    <property type="match status" value="1"/>
</dbReference>
<dbReference type="InterPro" id="IPR036873">
    <property type="entry name" value="Rhodanese-like_dom_sf"/>
</dbReference>
<dbReference type="Proteomes" id="UP000663879">
    <property type="component" value="Unassembled WGS sequence"/>
</dbReference>
<proteinExistence type="inferred from homology"/>
<comment type="function">
    <text evidence="8">Tyrosine protein phosphatase which functions as a dosage-dependent inducer of mitotic progression.</text>
</comment>
<comment type="caution">
    <text evidence="10">The sequence shown here is derived from an EMBL/GenBank/DDBJ whole genome shotgun (WGS) entry which is preliminary data.</text>
</comment>
<evidence type="ECO:0000256" key="8">
    <source>
        <dbReference type="RuleBase" id="RU368028"/>
    </source>
</evidence>
<dbReference type="GO" id="GO:0000086">
    <property type="term" value="P:G2/M transition of mitotic cell cycle"/>
    <property type="evidence" value="ECO:0007669"/>
    <property type="project" value="TreeGrafter"/>
</dbReference>
<dbReference type="AlphaFoldDB" id="A0A813Q1U1"/>
<evidence type="ECO:0000256" key="4">
    <source>
        <dbReference type="ARBA" id="ARBA00022801"/>
    </source>
</evidence>
<dbReference type="GO" id="GO:0110032">
    <property type="term" value="P:positive regulation of G2/MI transition of meiotic cell cycle"/>
    <property type="evidence" value="ECO:0007669"/>
    <property type="project" value="TreeGrafter"/>
</dbReference>
<dbReference type="PANTHER" id="PTHR10828:SF17">
    <property type="entry name" value="PROTEIN-TYROSINE-PHOSPHATASE"/>
    <property type="match status" value="1"/>
</dbReference>
<evidence type="ECO:0000259" key="9">
    <source>
        <dbReference type="PROSITE" id="PS50206"/>
    </source>
</evidence>
<keyword evidence="11" id="KW-1185">Reference proteome</keyword>
<evidence type="ECO:0000313" key="10">
    <source>
        <dbReference type="EMBL" id="CAF0760930.1"/>
    </source>
</evidence>
<dbReference type="EMBL" id="CAJNOC010000432">
    <property type="protein sequence ID" value="CAF0760930.1"/>
    <property type="molecule type" value="Genomic_DNA"/>
</dbReference>
<dbReference type="GO" id="GO:0005634">
    <property type="term" value="C:nucleus"/>
    <property type="evidence" value="ECO:0007669"/>
    <property type="project" value="TreeGrafter"/>
</dbReference>
<keyword evidence="2 8" id="KW-0132">Cell division</keyword>
<evidence type="ECO:0000256" key="5">
    <source>
        <dbReference type="ARBA" id="ARBA00022912"/>
    </source>
</evidence>
<name>A0A813Q1U1_9BILA</name>
<keyword evidence="5 8" id="KW-0904">Protein phosphatase</keyword>
<evidence type="ECO:0000256" key="1">
    <source>
        <dbReference type="ARBA" id="ARBA00011065"/>
    </source>
</evidence>
<gene>
    <name evidence="10" type="ORF">OXX778_LOCUS4426</name>
</gene>